<dbReference type="EMBL" id="KN837360">
    <property type="protein sequence ID" value="KIJ26702.1"/>
    <property type="molecule type" value="Genomic_DNA"/>
</dbReference>
<feature type="compositionally biased region" description="Pro residues" evidence="1">
    <location>
        <begin position="44"/>
        <end position="59"/>
    </location>
</feature>
<evidence type="ECO:0000313" key="2">
    <source>
        <dbReference type="EMBL" id="KIJ26702.1"/>
    </source>
</evidence>
<protein>
    <submittedName>
        <fullName evidence="2">Uncharacterized protein</fullName>
    </submittedName>
</protein>
<proteinExistence type="predicted"/>
<reference evidence="2 3" key="1">
    <citation type="submission" date="2014-06" db="EMBL/GenBank/DDBJ databases">
        <title>Evolutionary Origins and Diversification of the Mycorrhizal Mutualists.</title>
        <authorList>
            <consortium name="DOE Joint Genome Institute"/>
            <consortium name="Mycorrhizal Genomics Consortium"/>
            <person name="Kohler A."/>
            <person name="Kuo A."/>
            <person name="Nagy L.G."/>
            <person name="Floudas D."/>
            <person name="Copeland A."/>
            <person name="Barry K.W."/>
            <person name="Cichocki N."/>
            <person name="Veneault-Fourrey C."/>
            <person name="LaButti K."/>
            <person name="Lindquist E.A."/>
            <person name="Lipzen A."/>
            <person name="Lundell T."/>
            <person name="Morin E."/>
            <person name="Murat C."/>
            <person name="Riley R."/>
            <person name="Ohm R."/>
            <person name="Sun H."/>
            <person name="Tunlid A."/>
            <person name="Henrissat B."/>
            <person name="Grigoriev I.V."/>
            <person name="Hibbett D.S."/>
            <person name="Martin F."/>
        </authorList>
    </citation>
    <scope>NUCLEOTIDE SEQUENCE [LARGE SCALE GENOMIC DNA]</scope>
    <source>
        <strain evidence="2 3">SS14</strain>
    </source>
</reference>
<dbReference type="Proteomes" id="UP000054279">
    <property type="component" value="Unassembled WGS sequence"/>
</dbReference>
<dbReference type="HOGENOM" id="CLU_1278332_0_0_1"/>
<gene>
    <name evidence="2" type="ORF">M422DRAFT_272211</name>
</gene>
<name>A0A0C9UC48_SPHS4</name>
<sequence length="206" mass="21714">MVSVSSDHLGQCWGPQTSGVSSHIPNPPQSTISNPLSASTLPRCPTPPLATPVHHPPSIHPQDATMGTCAYSGVQGLLPPLQPTPLAHPSSPTLPSSPSVLSPSIHPPWPPRTSQCVLPLHTNVLGPHPHCGHPPVAFFRPLPLHTQWAPRPPRTTQCAILVCSDGLGVRSQCGCHSWTLIVTVRTVRAPSFPPSAALPTPPLMAH</sequence>
<feature type="compositionally biased region" description="Low complexity" evidence="1">
    <location>
        <begin position="84"/>
        <end position="104"/>
    </location>
</feature>
<feature type="region of interest" description="Disordered" evidence="1">
    <location>
        <begin position="80"/>
        <end position="105"/>
    </location>
</feature>
<accession>A0A0C9UC48</accession>
<dbReference type="AlphaFoldDB" id="A0A0C9UC48"/>
<evidence type="ECO:0000256" key="1">
    <source>
        <dbReference type="SAM" id="MobiDB-lite"/>
    </source>
</evidence>
<feature type="region of interest" description="Disordered" evidence="1">
    <location>
        <begin position="1"/>
        <end position="66"/>
    </location>
</feature>
<evidence type="ECO:0000313" key="3">
    <source>
        <dbReference type="Proteomes" id="UP000054279"/>
    </source>
</evidence>
<feature type="compositionally biased region" description="Polar residues" evidence="1">
    <location>
        <begin position="1"/>
        <end position="40"/>
    </location>
</feature>
<organism evidence="2 3">
    <name type="scientific">Sphaerobolus stellatus (strain SS14)</name>
    <dbReference type="NCBI Taxonomy" id="990650"/>
    <lineage>
        <taxon>Eukaryota</taxon>
        <taxon>Fungi</taxon>
        <taxon>Dikarya</taxon>
        <taxon>Basidiomycota</taxon>
        <taxon>Agaricomycotina</taxon>
        <taxon>Agaricomycetes</taxon>
        <taxon>Phallomycetidae</taxon>
        <taxon>Geastrales</taxon>
        <taxon>Sphaerobolaceae</taxon>
        <taxon>Sphaerobolus</taxon>
    </lineage>
</organism>
<keyword evidence="3" id="KW-1185">Reference proteome</keyword>